<evidence type="ECO:0000313" key="9">
    <source>
        <dbReference type="Proteomes" id="UP001149090"/>
    </source>
</evidence>
<dbReference type="GO" id="GO:0004674">
    <property type="term" value="F:protein serine/threonine kinase activity"/>
    <property type="evidence" value="ECO:0007669"/>
    <property type="project" value="UniProtKB-KW"/>
</dbReference>
<gene>
    <name evidence="8" type="ORF">M0811_13903</name>
</gene>
<evidence type="ECO:0000256" key="3">
    <source>
        <dbReference type="ARBA" id="ARBA00022741"/>
    </source>
</evidence>
<keyword evidence="1" id="KW-0723">Serine/threonine-protein kinase</keyword>
<dbReference type="EMBL" id="JAPDFW010000005">
    <property type="protein sequence ID" value="KAJ5080651.1"/>
    <property type="molecule type" value="Genomic_DNA"/>
</dbReference>
<keyword evidence="3 6" id="KW-0547">Nucleotide-binding</keyword>
<accession>A0A9Q0RGZ7</accession>
<dbReference type="SMART" id="SM00220">
    <property type="entry name" value="S_TKc"/>
    <property type="match status" value="1"/>
</dbReference>
<comment type="caution">
    <text evidence="8">The sequence shown here is derived from an EMBL/GenBank/DDBJ whole genome shotgun (WGS) entry which is preliminary data.</text>
</comment>
<keyword evidence="5 6" id="KW-0067">ATP-binding</keyword>
<sequence length="425" mass="49085">MIGKSIKNRWVLQKKIGQGSFGEIYIAKDLEIKENVAVKVEKCNHKRETLKLEALVLKKLQISKYAPKYISCGRFEDFNFLVMELLGQNLSQLKRRSPNSKISFSTTLKLGIEMVSAIEDIHSIGFLHRDIKPSNFALRRKTDDSSSLCCILDFGLARKYVDSEFQVKLPRSNVGFRGTARYASIASHESKDLGRCDDLWSLFYLLIEFLHGDLPWKQMKEKDEIKDMKILYNTPKLCEGLPNQMLQFYEYLNKLKFEDEPDYNYLRNLLQEVYSVNNFNESMQFDFSKSEENGILSPRTITMDSNPANGGMTTSFGKTFSQRLTREFSKLSELKIGDGFNSANQTPLTPRKEHSFEFEREIENQKENPNVINSSPLHQFNFFHNPQNIPQNGEIELENIQNENQNNSNSKNNSSSKKCKCCSIF</sequence>
<dbReference type="OMA" id="TPAYIGM"/>
<evidence type="ECO:0000256" key="5">
    <source>
        <dbReference type="ARBA" id="ARBA00022840"/>
    </source>
</evidence>
<dbReference type="Gene3D" id="1.10.510.10">
    <property type="entry name" value="Transferase(Phosphotransferase) domain 1"/>
    <property type="match status" value="1"/>
</dbReference>
<proteinExistence type="predicted"/>
<keyword evidence="2" id="KW-0808">Transferase</keyword>
<dbReference type="AlphaFoldDB" id="A0A9Q0RGZ7"/>
<keyword evidence="9" id="KW-1185">Reference proteome</keyword>
<dbReference type="InterPro" id="IPR050235">
    <property type="entry name" value="CK1_Ser-Thr_kinase"/>
</dbReference>
<evidence type="ECO:0000259" key="7">
    <source>
        <dbReference type="PROSITE" id="PS50011"/>
    </source>
</evidence>
<name>A0A9Q0RGZ7_ANAIG</name>
<feature type="domain" description="Protein kinase" evidence="7">
    <location>
        <begin position="10"/>
        <end position="274"/>
    </location>
</feature>
<evidence type="ECO:0000256" key="4">
    <source>
        <dbReference type="ARBA" id="ARBA00022777"/>
    </source>
</evidence>
<dbReference type="OrthoDB" id="5979581at2759"/>
<evidence type="ECO:0000256" key="2">
    <source>
        <dbReference type="ARBA" id="ARBA00022679"/>
    </source>
</evidence>
<dbReference type="InterPro" id="IPR011009">
    <property type="entry name" value="Kinase-like_dom_sf"/>
</dbReference>
<evidence type="ECO:0000313" key="8">
    <source>
        <dbReference type="EMBL" id="KAJ5080651.1"/>
    </source>
</evidence>
<dbReference type="Proteomes" id="UP001149090">
    <property type="component" value="Unassembled WGS sequence"/>
</dbReference>
<dbReference type="GO" id="GO:0005524">
    <property type="term" value="F:ATP binding"/>
    <property type="evidence" value="ECO:0007669"/>
    <property type="project" value="UniProtKB-UniRule"/>
</dbReference>
<evidence type="ECO:0000256" key="1">
    <source>
        <dbReference type="ARBA" id="ARBA00022527"/>
    </source>
</evidence>
<dbReference type="PROSITE" id="PS50011">
    <property type="entry name" value="PROTEIN_KINASE_DOM"/>
    <property type="match status" value="1"/>
</dbReference>
<dbReference type="Pfam" id="PF00069">
    <property type="entry name" value="Pkinase"/>
    <property type="match status" value="1"/>
</dbReference>
<dbReference type="SUPFAM" id="SSF56112">
    <property type="entry name" value="Protein kinase-like (PK-like)"/>
    <property type="match status" value="1"/>
</dbReference>
<dbReference type="CDD" id="cd14017">
    <property type="entry name" value="STKc_TTBK"/>
    <property type="match status" value="1"/>
</dbReference>
<dbReference type="PANTHER" id="PTHR11909">
    <property type="entry name" value="CASEIN KINASE-RELATED"/>
    <property type="match status" value="1"/>
</dbReference>
<reference evidence="8" key="1">
    <citation type="submission" date="2022-10" db="EMBL/GenBank/DDBJ databases">
        <title>Novel sulphate-reducing endosymbionts in the free-living metamonad Anaeramoeba.</title>
        <authorList>
            <person name="Jerlstrom-Hultqvist J."/>
            <person name="Cepicka I."/>
            <person name="Gallot-Lavallee L."/>
            <person name="Salas-Leiva D."/>
            <person name="Curtis B.A."/>
            <person name="Zahonova K."/>
            <person name="Pipaliya S."/>
            <person name="Dacks J."/>
            <person name="Roger A.J."/>
        </authorList>
    </citation>
    <scope>NUCLEOTIDE SEQUENCE</scope>
    <source>
        <strain evidence="8">BMAN</strain>
    </source>
</reference>
<keyword evidence="4 8" id="KW-0418">Kinase</keyword>
<dbReference type="InterPro" id="IPR047916">
    <property type="entry name" value="TTBK_Asator-like_STKc"/>
</dbReference>
<feature type="binding site" evidence="6">
    <location>
        <position position="39"/>
    </location>
    <ligand>
        <name>ATP</name>
        <dbReference type="ChEBI" id="CHEBI:30616"/>
    </ligand>
</feature>
<organism evidence="8 9">
    <name type="scientific">Anaeramoeba ignava</name>
    <name type="common">Anaerobic marine amoeba</name>
    <dbReference type="NCBI Taxonomy" id="1746090"/>
    <lineage>
        <taxon>Eukaryota</taxon>
        <taxon>Metamonada</taxon>
        <taxon>Anaeramoebidae</taxon>
        <taxon>Anaeramoeba</taxon>
    </lineage>
</organism>
<dbReference type="InterPro" id="IPR017441">
    <property type="entry name" value="Protein_kinase_ATP_BS"/>
</dbReference>
<evidence type="ECO:0000256" key="6">
    <source>
        <dbReference type="PROSITE-ProRule" id="PRU10141"/>
    </source>
</evidence>
<protein>
    <submittedName>
        <fullName evidence="8">Tau-tubulin kinase 1</fullName>
    </submittedName>
</protein>
<dbReference type="InterPro" id="IPR000719">
    <property type="entry name" value="Prot_kinase_dom"/>
</dbReference>
<dbReference type="PROSITE" id="PS00107">
    <property type="entry name" value="PROTEIN_KINASE_ATP"/>
    <property type="match status" value="1"/>
</dbReference>